<dbReference type="PANTHER" id="PTHR30408:SF12">
    <property type="entry name" value="TYPE I RESTRICTION ENZYME MJAVIII SPECIFICITY SUBUNIT"/>
    <property type="match status" value="1"/>
</dbReference>
<feature type="domain" description="Type I restriction modification DNA specificity" evidence="4">
    <location>
        <begin position="64"/>
        <end position="178"/>
    </location>
</feature>
<dbReference type="InterPro" id="IPR052021">
    <property type="entry name" value="Type-I_RS_S_subunit"/>
</dbReference>
<dbReference type="Gene3D" id="3.90.220.20">
    <property type="entry name" value="DNA methylase specificity domains"/>
    <property type="match status" value="2"/>
</dbReference>
<gene>
    <name evidence="5" type="ORF">FK531_07500</name>
</gene>
<dbReference type="Gene3D" id="1.10.287.1120">
    <property type="entry name" value="Bipartite methylase S protein"/>
    <property type="match status" value="1"/>
</dbReference>
<dbReference type="GO" id="GO:0003677">
    <property type="term" value="F:DNA binding"/>
    <property type="evidence" value="ECO:0007669"/>
    <property type="project" value="UniProtKB-KW"/>
</dbReference>
<dbReference type="AlphaFoldDB" id="A0A541BM13"/>
<comment type="caution">
    <text evidence="5">The sequence shown here is derived from an EMBL/GenBank/DDBJ whole genome shotgun (WGS) entry which is preliminary data.</text>
</comment>
<dbReference type="SUPFAM" id="SSF116734">
    <property type="entry name" value="DNA methylase specificity domain"/>
    <property type="match status" value="2"/>
</dbReference>
<dbReference type="PANTHER" id="PTHR30408">
    <property type="entry name" value="TYPE-1 RESTRICTION ENZYME ECOKI SPECIFICITY PROTEIN"/>
    <property type="match status" value="1"/>
</dbReference>
<dbReference type="InterPro" id="IPR044946">
    <property type="entry name" value="Restrct_endonuc_typeI_TRD_sf"/>
</dbReference>
<evidence type="ECO:0000313" key="6">
    <source>
        <dbReference type="Proteomes" id="UP000316256"/>
    </source>
</evidence>
<protein>
    <recommendedName>
        <fullName evidence="4">Type I restriction modification DNA specificity domain-containing protein</fullName>
    </recommendedName>
</protein>
<accession>A0A541BM13</accession>
<feature type="domain" description="Type I restriction modification DNA specificity" evidence="4">
    <location>
        <begin position="203"/>
        <end position="373"/>
    </location>
</feature>
<dbReference type="InterPro" id="IPR000055">
    <property type="entry name" value="Restrct_endonuc_typeI_TRD"/>
</dbReference>
<organism evidence="5 6">
    <name type="scientific">Rhodococcus spelaei</name>
    <dbReference type="NCBI Taxonomy" id="2546320"/>
    <lineage>
        <taxon>Bacteria</taxon>
        <taxon>Bacillati</taxon>
        <taxon>Actinomycetota</taxon>
        <taxon>Actinomycetes</taxon>
        <taxon>Mycobacteriales</taxon>
        <taxon>Nocardiaceae</taxon>
        <taxon>Rhodococcus</taxon>
    </lineage>
</organism>
<evidence type="ECO:0000256" key="3">
    <source>
        <dbReference type="ARBA" id="ARBA00023125"/>
    </source>
</evidence>
<keyword evidence="3" id="KW-0238">DNA-binding</keyword>
<keyword evidence="6" id="KW-1185">Reference proteome</keyword>
<dbReference type="Proteomes" id="UP000316256">
    <property type="component" value="Unassembled WGS sequence"/>
</dbReference>
<name>A0A541BM13_9NOCA</name>
<dbReference type="RefSeq" id="WP_142097158.1">
    <property type="nucleotide sequence ID" value="NZ_VIGH01000003.1"/>
</dbReference>
<evidence type="ECO:0000259" key="4">
    <source>
        <dbReference type="Pfam" id="PF01420"/>
    </source>
</evidence>
<dbReference type="Pfam" id="PF01420">
    <property type="entry name" value="Methylase_S"/>
    <property type="match status" value="2"/>
</dbReference>
<sequence length="401" mass="44080">MTATLAWRQSTVADEFEVQLGKRLDAAVNRGELKTCINNRGVRWGRVRVSEAIVAPLTGADIRDLRLTTGDVLMCEGGEIGRSAVWSNEIPEAYFLNTLHRLRSKGQYNPNLLVAFFERWASTGELSAVVGKATLAHLTKENLLRVPLPTPTRAEQNRIVDALNAADDQITTLERLIAKKQAIKQGMMQQLLTGRTRLPGFSDDWELTKLGAVASMGSGGTPLSSVTKYYGGGIPWVSISDMTRGGKYIAQTENTLTEDGLASSSAKLYEPDVVLYAMYASIGECSLAVGRVASSQAILGIKTGPRLDREFLYYWLQHLKPQVKLLGQQGTQSNLNAGMVRNFDLQLPRIDEQAAIRSTLTDVDAEILTFERRLIKAHAIKTGMMQQLLTGRTRLPVEATS</sequence>
<dbReference type="CDD" id="cd17275">
    <property type="entry name" value="RMtype1_S_MjaORF132P-TRD1-CR1_like"/>
    <property type="match status" value="1"/>
</dbReference>
<proteinExistence type="inferred from homology"/>
<keyword evidence="2" id="KW-0680">Restriction system</keyword>
<dbReference type="EMBL" id="VIGH01000003">
    <property type="protein sequence ID" value="TQF73349.1"/>
    <property type="molecule type" value="Genomic_DNA"/>
</dbReference>
<dbReference type="OrthoDB" id="3197085at2"/>
<evidence type="ECO:0000256" key="1">
    <source>
        <dbReference type="ARBA" id="ARBA00010923"/>
    </source>
</evidence>
<dbReference type="GO" id="GO:0009307">
    <property type="term" value="P:DNA restriction-modification system"/>
    <property type="evidence" value="ECO:0007669"/>
    <property type="project" value="UniProtKB-KW"/>
</dbReference>
<evidence type="ECO:0000256" key="2">
    <source>
        <dbReference type="ARBA" id="ARBA00022747"/>
    </source>
</evidence>
<evidence type="ECO:0000313" key="5">
    <source>
        <dbReference type="EMBL" id="TQF73349.1"/>
    </source>
</evidence>
<reference evidence="5 6" key="1">
    <citation type="submission" date="2019-06" db="EMBL/GenBank/DDBJ databases">
        <title>Rhodococcus spaelei sp. nov., isolated from a cave.</title>
        <authorList>
            <person name="Lee S.D."/>
        </authorList>
    </citation>
    <scope>NUCLEOTIDE SEQUENCE [LARGE SCALE GENOMIC DNA]</scope>
    <source>
        <strain evidence="5 6">C9-5</strain>
    </source>
</reference>
<comment type="similarity">
    <text evidence="1">Belongs to the type-I restriction system S methylase family.</text>
</comment>